<dbReference type="GO" id="GO:0019207">
    <property type="term" value="F:kinase regulator activity"/>
    <property type="evidence" value="ECO:0007669"/>
    <property type="project" value="TreeGrafter"/>
</dbReference>
<dbReference type="FunFam" id="3.30.2280.10:FF:000004">
    <property type="entry name" value="Protein CBG05668"/>
    <property type="match status" value="1"/>
</dbReference>
<dbReference type="GO" id="GO:0060828">
    <property type="term" value="P:regulation of canonical Wnt signaling pathway"/>
    <property type="evidence" value="ECO:0007669"/>
    <property type="project" value="InterPro"/>
</dbReference>
<name>A0A8S1H9E5_9PELO</name>
<dbReference type="AlphaFoldDB" id="A0A8S1H9E5"/>
<dbReference type="PANTHER" id="PTHR12490:SF2">
    <property type="entry name" value="GSKIP DOMAIN-CONTAINING PROTEIN"/>
    <property type="match status" value="1"/>
</dbReference>
<evidence type="ECO:0000313" key="3">
    <source>
        <dbReference type="EMBL" id="CAD6192017.1"/>
    </source>
</evidence>
<keyword evidence="4" id="KW-1185">Reference proteome</keyword>
<accession>A0A8S1H9E5</accession>
<reference evidence="3" key="1">
    <citation type="submission" date="2020-10" db="EMBL/GenBank/DDBJ databases">
        <authorList>
            <person name="Kikuchi T."/>
        </authorList>
    </citation>
    <scope>NUCLEOTIDE SEQUENCE</scope>
    <source>
        <strain evidence="3">NKZ352</strain>
    </source>
</reference>
<dbReference type="InterPro" id="IPR037395">
    <property type="entry name" value="GSKIP"/>
</dbReference>
<gene>
    <name evidence="3" type="ORF">CAUJ_LOCUS7936</name>
</gene>
<dbReference type="GO" id="GO:0005737">
    <property type="term" value="C:cytoplasm"/>
    <property type="evidence" value="ECO:0007669"/>
    <property type="project" value="TreeGrafter"/>
</dbReference>
<dbReference type="PANTHER" id="PTHR12490">
    <property type="entry name" value="GSK3B-INTERACTING PROTEIN"/>
    <property type="match status" value="1"/>
</dbReference>
<protein>
    <recommendedName>
        <fullName evidence="2">GSKIP domain-containing protein</fullName>
    </recommendedName>
</protein>
<feature type="domain" description="GSKIP" evidence="2">
    <location>
        <begin position="14"/>
        <end position="118"/>
    </location>
</feature>
<dbReference type="Pfam" id="PF05303">
    <property type="entry name" value="GSKIP_dom"/>
    <property type="match status" value="1"/>
</dbReference>
<dbReference type="SUPFAM" id="SSF103107">
    <property type="entry name" value="Hypothetical protein c14orf129, hspc210"/>
    <property type="match status" value="1"/>
</dbReference>
<evidence type="ECO:0000259" key="2">
    <source>
        <dbReference type="Pfam" id="PF05303"/>
    </source>
</evidence>
<comment type="similarity">
    <text evidence="1">Belongs to the GSKIP family.</text>
</comment>
<evidence type="ECO:0000256" key="1">
    <source>
        <dbReference type="ARBA" id="ARBA00009571"/>
    </source>
</evidence>
<dbReference type="Gene3D" id="3.30.2280.10">
    <property type="entry name" value="Hypothetical protein (hspc210)"/>
    <property type="match status" value="1"/>
</dbReference>
<sequence>MIINNCSECRNSLEEEAVNAVRELEYAVKTVCISELLPRTAQLLFLNLTTLEGQTYCIELTERGWRIASNRQDCMNGDFRQLAMYTQYFETLYALLDTISPLYREKFSESLSARLNSLAATQKPAQE</sequence>
<organism evidence="3 4">
    <name type="scientific">Caenorhabditis auriculariae</name>
    <dbReference type="NCBI Taxonomy" id="2777116"/>
    <lineage>
        <taxon>Eukaryota</taxon>
        <taxon>Metazoa</taxon>
        <taxon>Ecdysozoa</taxon>
        <taxon>Nematoda</taxon>
        <taxon>Chromadorea</taxon>
        <taxon>Rhabditida</taxon>
        <taxon>Rhabditina</taxon>
        <taxon>Rhabditomorpha</taxon>
        <taxon>Rhabditoidea</taxon>
        <taxon>Rhabditidae</taxon>
        <taxon>Peloderinae</taxon>
        <taxon>Caenorhabditis</taxon>
    </lineage>
</organism>
<dbReference type="OrthoDB" id="5804279at2759"/>
<dbReference type="EMBL" id="CAJGYM010000025">
    <property type="protein sequence ID" value="CAD6192017.1"/>
    <property type="molecule type" value="Genomic_DNA"/>
</dbReference>
<dbReference type="Proteomes" id="UP000835052">
    <property type="component" value="Unassembled WGS sequence"/>
</dbReference>
<dbReference type="InterPro" id="IPR007967">
    <property type="entry name" value="GSKIP_dom"/>
</dbReference>
<proteinExistence type="inferred from homology"/>
<comment type="caution">
    <text evidence="3">The sequence shown here is derived from an EMBL/GenBank/DDBJ whole genome shotgun (WGS) entry which is preliminary data.</text>
</comment>
<evidence type="ECO:0000313" key="4">
    <source>
        <dbReference type="Proteomes" id="UP000835052"/>
    </source>
</evidence>
<dbReference type="GO" id="GO:0051018">
    <property type="term" value="F:protein kinase A binding"/>
    <property type="evidence" value="ECO:0007669"/>
    <property type="project" value="TreeGrafter"/>
</dbReference>
<dbReference type="InterPro" id="IPR023231">
    <property type="entry name" value="GSKIP_dom_sf"/>
</dbReference>